<protein>
    <recommendedName>
        <fullName evidence="3">DUF4283 domain-containing protein</fullName>
    </recommendedName>
</protein>
<reference evidence="1" key="2">
    <citation type="submission" date="2022-01" db="EMBL/GenBank/DDBJ databases">
        <authorList>
            <person name="Yamashiro T."/>
            <person name="Shiraishi A."/>
            <person name="Satake H."/>
            <person name="Nakayama K."/>
        </authorList>
    </citation>
    <scope>NUCLEOTIDE SEQUENCE</scope>
</reference>
<keyword evidence="2" id="KW-1185">Reference proteome</keyword>
<gene>
    <name evidence="1" type="ORF">Tco_0725013</name>
</gene>
<evidence type="ECO:0000313" key="2">
    <source>
        <dbReference type="Proteomes" id="UP001151760"/>
    </source>
</evidence>
<comment type="caution">
    <text evidence="1">The sequence shown here is derived from an EMBL/GenBank/DDBJ whole genome shotgun (WGS) entry which is preliminary data.</text>
</comment>
<dbReference type="InterPro" id="IPR040256">
    <property type="entry name" value="At4g02000-like"/>
</dbReference>
<dbReference type="Proteomes" id="UP001151760">
    <property type="component" value="Unassembled WGS sequence"/>
</dbReference>
<organism evidence="1 2">
    <name type="scientific">Tanacetum coccineum</name>
    <dbReference type="NCBI Taxonomy" id="301880"/>
    <lineage>
        <taxon>Eukaryota</taxon>
        <taxon>Viridiplantae</taxon>
        <taxon>Streptophyta</taxon>
        <taxon>Embryophyta</taxon>
        <taxon>Tracheophyta</taxon>
        <taxon>Spermatophyta</taxon>
        <taxon>Magnoliopsida</taxon>
        <taxon>eudicotyledons</taxon>
        <taxon>Gunneridae</taxon>
        <taxon>Pentapetalae</taxon>
        <taxon>asterids</taxon>
        <taxon>campanulids</taxon>
        <taxon>Asterales</taxon>
        <taxon>Asteraceae</taxon>
        <taxon>Asteroideae</taxon>
        <taxon>Anthemideae</taxon>
        <taxon>Anthemidinae</taxon>
        <taxon>Tanacetum</taxon>
    </lineage>
</organism>
<name>A0ABQ4YE24_9ASTR</name>
<accession>A0ABQ4YE24</accession>
<dbReference type="EMBL" id="BQNB010010281">
    <property type="protein sequence ID" value="GJS75132.1"/>
    <property type="molecule type" value="Genomic_DNA"/>
</dbReference>
<sequence>MEKDDSNKDIRSLADDLAARLDKIRDGPPKVTSFANILSNDKPIKKINFRTLRSAEQLEDTNFVLPIEAIAEVKNKFAYSLVGFFVGKSVAFPLVQNCVTNTWAKLALTKDNVTKVPVWAKIHKVPVVAYTEDGLSLIGTQIGKPIMLDTFTSSMCGDTCGRMGYARALIEVSADKELKQEVVMGVPLEDGTGHKIERMKVEYEWKPPVCIDCHIFGHSNSQCPKRAPVEVVADVNEPTHDGFTMIKASKIAFELFQASIHHTYFEVPFGTFKL</sequence>
<proteinExistence type="predicted"/>
<dbReference type="PANTHER" id="PTHR31286:SF99">
    <property type="entry name" value="DUF4283 DOMAIN-CONTAINING PROTEIN"/>
    <property type="match status" value="1"/>
</dbReference>
<evidence type="ECO:0008006" key="3">
    <source>
        <dbReference type="Google" id="ProtNLM"/>
    </source>
</evidence>
<reference evidence="1" key="1">
    <citation type="journal article" date="2022" name="Int. J. Mol. Sci.">
        <title>Draft Genome of Tanacetum Coccineum: Genomic Comparison of Closely Related Tanacetum-Family Plants.</title>
        <authorList>
            <person name="Yamashiro T."/>
            <person name="Shiraishi A."/>
            <person name="Nakayama K."/>
            <person name="Satake H."/>
        </authorList>
    </citation>
    <scope>NUCLEOTIDE SEQUENCE</scope>
</reference>
<dbReference type="PANTHER" id="PTHR31286">
    <property type="entry name" value="GLYCINE-RICH CELL WALL STRUCTURAL PROTEIN 1.8-LIKE"/>
    <property type="match status" value="1"/>
</dbReference>
<evidence type="ECO:0000313" key="1">
    <source>
        <dbReference type="EMBL" id="GJS75132.1"/>
    </source>
</evidence>